<evidence type="ECO:0000256" key="1">
    <source>
        <dbReference type="ARBA" id="ARBA00004651"/>
    </source>
</evidence>
<feature type="domain" description="ABC transmembrane type-1" evidence="8">
    <location>
        <begin position="404"/>
        <end position="610"/>
    </location>
</feature>
<feature type="transmembrane region" description="Helical" evidence="7">
    <location>
        <begin position="477"/>
        <end position="497"/>
    </location>
</feature>
<feature type="transmembrane region" description="Helical" evidence="7">
    <location>
        <begin position="213"/>
        <end position="235"/>
    </location>
</feature>
<dbReference type="SUPFAM" id="SSF161098">
    <property type="entry name" value="MetI-like"/>
    <property type="match status" value="2"/>
</dbReference>
<keyword evidence="3" id="KW-1003">Cell membrane</keyword>
<feature type="transmembrane region" description="Helical" evidence="7">
    <location>
        <begin position="403"/>
        <end position="427"/>
    </location>
</feature>
<feature type="transmembrane region" description="Helical" evidence="7">
    <location>
        <begin position="272"/>
        <end position="294"/>
    </location>
</feature>
<keyword evidence="6 7" id="KW-0472">Membrane</keyword>
<feature type="transmembrane region" description="Helical" evidence="7">
    <location>
        <begin position="537"/>
        <end position="556"/>
    </location>
</feature>
<evidence type="ECO:0000256" key="7">
    <source>
        <dbReference type="RuleBase" id="RU363032"/>
    </source>
</evidence>
<dbReference type="Proteomes" id="UP000183107">
    <property type="component" value="Unassembled WGS sequence"/>
</dbReference>
<feature type="transmembrane region" description="Helical" evidence="7">
    <location>
        <begin position="362"/>
        <end position="383"/>
    </location>
</feature>
<evidence type="ECO:0000256" key="2">
    <source>
        <dbReference type="ARBA" id="ARBA00022448"/>
    </source>
</evidence>
<feature type="transmembrane region" description="Helical" evidence="7">
    <location>
        <begin position="306"/>
        <end position="333"/>
    </location>
</feature>
<organism evidence="9 10">
    <name type="scientific">Nitrosospira briensis</name>
    <dbReference type="NCBI Taxonomy" id="35799"/>
    <lineage>
        <taxon>Bacteria</taxon>
        <taxon>Pseudomonadati</taxon>
        <taxon>Pseudomonadota</taxon>
        <taxon>Betaproteobacteria</taxon>
        <taxon>Nitrosomonadales</taxon>
        <taxon>Nitrosomonadaceae</taxon>
        <taxon>Nitrosospira</taxon>
    </lineage>
</organism>
<keyword evidence="2 7" id="KW-0813">Transport</keyword>
<feature type="transmembrane region" description="Helical" evidence="7">
    <location>
        <begin position="439"/>
        <end position="465"/>
    </location>
</feature>
<accession>A0A1I5A0E0</accession>
<name>A0A1I5A0E0_9PROT</name>
<dbReference type="AlphaFoldDB" id="A0A1I5A0E0"/>
<feature type="transmembrane region" description="Helical" evidence="7">
    <location>
        <begin position="133"/>
        <end position="156"/>
    </location>
</feature>
<evidence type="ECO:0000259" key="8">
    <source>
        <dbReference type="PROSITE" id="PS50928"/>
    </source>
</evidence>
<protein>
    <submittedName>
        <fullName evidence="9">Iron(III) transport system permease protein</fullName>
    </submittedName>
</protein>
<dbReference type="PANTHER" id="PTHR30183">
    <property type="entry name" value="MOLYBDENUM TRANSPORT SYSTEM PERMEASE PROTEIN MODB"/>
    <property type="match status" value="1"/>
</dbReference>
<keyword evidence="5 7" id="KW-1133">Transmembrane helix</keyword>
<dbReference type="STRING" id="1266925.GCA_000619905_00934"/>
<dbReference type="FunFam" id="1.10.3720.10:FF:000088">
    <property type="entry name" value="Iron(III) ABC transporter, permease protein"/>
    <property type="match status" value="1"/>
</dbReference>
<feature type="transmembrane region" description="Helical" evidence="7">
    <location>
        <begin position="168"/>
        <end position="193"/>
    </location>
</feature>
<dbReference type="InterPro" id="IPR035906">
    <property type="entry name" value="MetI-like_sf"/>
</dbReference>
<reference evidence="10" key="1">
    <citation type="submission" date="2016-10" db="EMBL/GenBank/DDBJ databases">
        <authorList>
            <person name="Varghese N."/>
        </authorList>
    </citation>
    <scope>NUCLEOTIDE SEQUENCE [LARGE SCALE GENOMIC DNA]</scope>
    <source>
        <strain evidence="10">Nsp8</strain>
    </source>
</reference>
<evidence type="ECO:0000256" key="3">
    <source>
        <dbReference type="ARBA" id="ARBA00022475"/>
    </source>
</evidence>
<evidence type="ECO:0000313" key="9">
    <source>
        <dbReference type="EMBL" id="SFN55759.1"/>
    </source>
</evidence>
<feature type="transmembrane region" description="Helical" evidence="7">
    <location>
        <begin position="90"/>
        <end position="113"/>
    </location>
</feature>
<proteinExistence type="inferred from homology"/>
<dbReference type="GO" id="GO:0005886">
    <property type="term" value="C:plasma membrane"/>
    <property type="evidence" value="ECO:0007669"/>
    <property type="project" value="UniProtKB-SubCell"/>
</dbReference>
<dbReference type="CDD" id="cd06261">
    <property type="entry name" value="TM_PBP2"/>
    <property type="match status" value="2"/>
</dbReference>
<keyword evidence="10" id="KW-1185">Reference proteome</keyword>
<feature type="transmembrane region" description="Helical" evidence="7">
    <location>
        <begin position="592"/>
        <end position="611"/>
    </location>
</feature>
<evidence type="ECO:0000256" key="6">
    <source>
        <dbReference type="ARBA" id="ARBA00023136"/>
    </source>
</evidence>
<dbReference type="Gene3D" id="1.10.3720.10">
    <property type="entry name" value="MetI-like"/>
    <property type="match status" value="2"/>
</dbReference>
<dbReference type="EMBL" id="FOVJ01000002">
    <property type="protein sequence ID" value="SFN55759.1"/>
    <property type="molecule type" value="Genomic_DNA"/>
</dbReference>
<evidence type="ECO:0000256" key="5">
    <source>
        <dbReference type="ARBA" id="ARBA00022989"/>
    </source>
</evidence>
<sequence>MPRPRCGAASRCGVAPSSGRYGYALRGRAVPRSALPCTPKTAHSTPSNCRIQVNGVKDGTLDPTANSAGTRNGFFSFSAFTYRASSGWRLIPFLVAALVLIPVGTVMSSLFAPTGDVWQHLVETTLSDLLINTFWLALGVSAGATLLGVSLAWFTAVCEFPGRKFFSWALFLPLAIPAYVTAFVALGLFDYIGPVQTALRAWLKSDLSWFPDVRSRLGVIIVMVLAFYPYVYLLARNAFITQGKRSLEAAQSLGFSRTQGFFKLTLPMARPWIAGGTMLALMETLADFGTVAVFNYDTFTTAIYKAWFAMFSLPAASQLASLLIVIVFAIIILEQHFRSRMRYAETRQSARADRIPISGWRAWMIAGFASGTLFFAFLLPVMQLSIWATHVFARDFDQRYLEFLWHSVLLSVFATALTCTVALLMVYAARRHSDPATRAAVHISTVGYALPGAVLAVGVFIPIAWLDNWLGEIAMQLFHIETGLLIQGTLATMLLAYMTRFLAVSHSPIDSAMQRITSSIDEAAVGLGSSGWATLRCVHLPILKSGIFTAATLVFVDVMKEMPITLMTRPFGWDTLAVRIFEMTSEGEWEQAALPAVALVLAGLLPLIFFVRQTER</sequence>
<evidence type="ECO:0000313" key="10">
    <source>
        <dbReference type="Proteomes" id="UP000183107"/>
    </source>
</evidence>
<evidence type="ECO:0000256" key="4">
    <source>
        <dbReference type="ARBA" id="ARBA00022692"/>
    </source>
</evidence>
<comment type="subcellular location">
    <subcellularLocation>
        <location evidence="1 7">Cell membrane</location>
        <topology evidence="1 7">Multi-pass membrane protein</topology>
    </subcellularLocation>
</comment>
<dbReference type="PROSITE" id="PS50928">
    <property type="entry name" value="ABC_TM1"/>
    <property type="match status" value="2"/>
</dbReference>
<dbReference type="Pfam" id="PF00528">
    <property type="entry name" value="BPD_transp_1"/>
    <property type="match status" value="1"/>
</dbReference>
<gene>
    <name evidence="9" type="ORF">SAMN05216386_1143</name>
</gene>
<comment type="similarity">
    <text evidence="7">Belongs to the binding-protein-dependent transport system permease family.</text>
</comment>
<dbReference type="InterPro" id="IPR000515">
    <property type="entry name" value="MetI-like"/>
</dbReference>
<dbReference type="PANTHER" id="PTHR30183:SF2">
    <property type="entry name" value="IRON UTILIZATION PROTEIN"/>
    <property type="match status" value="1"/>
</dbReference>
<feature type="domain" description="ABC transmembrane type-1" evidence="8">
    <location>
        <begin position="130"/>
        <end position="332"/>
    </location>
</feature>
<keyword evidence="4 7" id="KW-0812">Transmembrane</keyword>
<dbReference type="GO" id="GO:0055085">
    <property type="term" value="P:transmembrane transport"/>
    <property type="evidence" value="ECO:0007669"/>
    <property type="project" value="InterPro"/>
</dbReference>